<protein>
    <submittedName>
        <fullName evidence="1">Uncharacterized protein</fullName>
    </submittedName>
</protein>
<sequence length="39" mass="4393">MNDPDQRRTLRMIFAGRVKISASSNCEAFCVSYDRIAGL</sequence>
<evidence type="ECO:0000313" key="1">
    <source>
        <dbReference type="EMBL" id="AEH81849.1"/>
    </source>
</evidence>
<reference evidence="1 2" key="1">
    <citation type="journal article" date="2011" name="J. Biotechnol.">
        <title>The complete genome sequence of the dominant Sinorhizobium meliloti field isolate SM11 extends the S. meliloti pan-genome.</title>
        <authorList>
            <person name="Schneiker-Bekel S."/>
            <person name="Wibberg D."/>
            <person name="Bekel T."/>
            <person name="Blom J."/>
            <person name="Linke B."/>
            <person name="Neuweger H."/>
            <person name="Stiens M."/>
            <person name="Vorholter F.J."/>
            <person name="Weidner S."/>
            <person name="Goesmann A."/>
            <person name="Puhler A."/>
            <person name="Schluter A."/>
        </authorList>
    </citation>
    <scope>NUCLEOTIDE SEQUENCE [LARGE SCALE GENOMIC DNA]</scope>
    <source>
        <strain evidence="1 2">SM11</strain>
        <plasmid evidence="2">pSmeSM11c</plasmid>
    </source>
</reference>
<organism evidence="1 2">
    <name type="scientific">Sinorhizobium meliloti (strain SM11)</name>
    <dbReference type="NCBI Taxonomy" id="707241"/>
    <lineage>
        <taxon>Bacteria</taxon>
        <taxon>Pseudomonadati</taxon>
        <taxon>Pseudomonadota</taxon>
        <taxon>Alphaproteobacteria</taxon>
        <taxon>Hyphomicrobiales</taxon>
        <taxon>Rhizobiaceae</taxon>
        <taxon>Sinorhizobium/Ensifer group</taxon>
        <taxon>Sinorhizobium</taxon>
    </lineage>
</organism>
<dbReference type="HOGENOM" id="CLU_3317086_0_0_5"/>
<gene>
    <name evidence="1" type="ordered locus">SM11_pC0776</name>
</gene>
<keyword evidence="1" id="KW-0614">Plasmid</keyword>
<dbReference type="KEGG" id="smx:SM11_pC0776"/>
<accession>F7XE74</accession>
<dbReference type="PATRIC" id="fig|707241.3.peg.4738"/>
<geneLocation type="plasmid" evidence="1 2">
    <name>pSmeSM11c</name>
</geneLocation>
<dbReference type="Proteomes" id="UP000009045">
    <property type="component" value="Plasmid pSmeSM11c"/>
</dbReference>
<proteinExistence type="predicted"/>
<name>F7XE74_SINMM</name>
<dbReference type="EMBL" id="CP001831">
    <property type="protein sequence ID" value="AEH81849.1"/>
    <property type="molecule type" value="Genomic_DNA"/>
</dbReference>
<evidence type="ECO:0000313" key="2">
    <source>
        <dbReference type="Proteomes" id="UP000009045"/>
    </source>
</evidence>
<dbReference type="AlphaFoldDB" id="F7XE74"/>